<feature type="region of interest" description="Disordered" evidence="4">
    <location>
        <begin position="586"/>
        <end position="605"/>
    </location>
</feature>
<dbReference type="GO" id="GO:0045053">
    <property type="term" value="P:protein retention in Golgi apparatus"/>
    <property type="evidence" value="ECO:0007669"/>
    <property type="project" value="TreeGrafter"/>
</dbReference>
<evidence type="ECO:0008006" key="11">
    <source>
        <dbReference type="Google" id="ProtNLM"/>
    </source>
</evidence>
<dbReference type="OrthoDB" id="428159at2759"/>
<feature type="region of interest" description="Disordered" evidence="4">
    <location>
        <begin position="2184"/>
        <end position="2219"/>
    </location>
</feature>
<accession>A0A267G0U2</accession>
<dbReference type="InterPro" id="IPR026847">
    <property type="entry name" value="VPS13"/>
</dbReference>
<feature type="region of interest" description="Disordered" evidence="4">
    <location>
        <begin position="1062"/>
        <end position="1082"/>
    </location>
</feature>
<dbReference type="GO" id="GO:0006623">
    <property type="term" value="P:protein targeting to vacuole"/>
    <property type="evidence" value="ECO:0007669"/>
    <property type="project" value="TreeGrafter"/>
</dbReference>
<dbReference type="Pfam" id="PF12624">
    <property type="entry name" value="VPS13_N"/>
    <property type="match status" value="1"/>
</dbReference>
<dbReference type="InterPro" id="IPR056748">
    <property type="entry name" value="VPS13-like_C"/>
</dbReference>
<evidence type="ECO:0000259" key="6">
    <source>
        <dbReference type="Pfam" id="PF25033"/>
    </source>
</evidence>
<feature type="region of interest" description="Disordered" evidence="4">
    <location>
        <begin position="895"/>
        <end position="973"/>
    </location>
</feature>
<feature type="compositionally biased region" description="Polar residues" evidence="4">
    <location>
        <begin position="949"/>
        <end position="973"/>
    </location>
</feature>
<feature type="region of interest" description="Disordered" evidence="4">
    <location>
        <begin position="619"/>
        <end position="643"/>
    </location>
</feature>
<comment type="similarity">
    <text evidence="1">Belongs to the VPS13 family.</text>
</comment>
<proteinExistence type="inferred from homology"/>
<reference evidence="9 10" key="1">
    <citation type="submission" date="2017-06" db="EMBL/GenBank/DDBJ databases">
        <title>A platform for efficient transgenesis in Macrostomum lignano, a flatworm model organism for stem cell research.</title>
        <authorList>
            <person name="Berezikov E."/>
        </authorList>
    </citation>
    <scope>NUCLEOTIDE SEQUENCE [LARGE SCALE GENOMIC DNA]</scope>
    <source>
        <strain evidence="9">DV1</strain>
        <tissue evidence="9">Whole organism</tissue>
    </source>
</reference>
<dbReference type="Pfam" id="PF25033">
    <property type="entry name" value="VPS13_M"/>
    <property type="match status" value="1"/>
</dbReference>
<dbReference type="Pfam" id="PF25036">
    <property type="entry name" value="VPS13_VAB"/>
    <property type="match status" value="1"/>
</dbReference>
<feature type="region of interest" description="Disordered" evidence="4">
    <location>
        <begin position="1758"/>
        <end position="1808"/>
    </location>
</feature>
<feature type="domain" description="Intermembrane lipid transfer protein VPS13-like C-terminal" evidence="8">
    <location>
        <begin position="3384"/>
        <end position="3488"/>
    </location>
</feature>
<evidence type="ECO:0000259" key="5">
    <source>
        <dbReference type="Pfam" id="PF12624"/>
    </source>
</evidence>
<dbReference type="InterPro" id="IPR056747">
    <property type="entry name" value="VPS13-like_M"/>
</dbReference>
<feature type="compositionally biased region" description="Acidic residues" evidence="4">
    <location>
        <begin position="935"/>
        <end position="948"/>
    </location>
</feature>
<evidence type="ECO:0000256" key="1">
    <source>
        <dbReference type="ARBA" id="ARBA00006545"/>
    </source>
</evidence>
<gene>
    <name evidence="9" type="ORF">BOX15_Mlig010693g3</name>
</gene>
<evidence type="ECO:0000313" key="10">
    <source>
        <dbReference type="Proteomes" id="UP000215902"/>
    </source>
</evidence>
<dbReference type="STRING" id="282301.A0A267G0U2"/>
<name>A0A267G0U2_9PLAT</name>
<comment type="caution">
    <text evidence="9">The sequence shown here is derived from an EMBL/GenBank/DDBJ whole genome shotgun (WGS) entry which is preliminary data.</text>
</comment>
<dbReference type="Pfam" id="PF25037">
    <property type="entry name" value="VPS13_C"/>
    <property type="match status" value="1"/>
</dbReference>
<feature type="compositionally biased region" description="Basic and acidic residues" evidence="4">
    <location>
        <begin position="2200"/>
        <end position="2219"/>
    </location>
</feature>
<keyword evidence="2" id="KW-0813">Transport</keyword>
<feature type="compositionally biased region" description="Low complexity" evidence="4">
    <location>
        <begin position="1066"/>
        <end position="1082"/>
    </location>
</feature>
<evidence type="ECO:0000259" key="7">
    <source>
        <dbReference type="Pfam" id="PF25036"/>
    </source>
</evidence>
<dbReference type="EMBL" id="NIVC01000622">
    <property type="protein sequence ID" value="PAA79651.1"/>
    <property type="molecule type" value="Genomic_DNA"/>
</dbReference>
<dbReference type="GO" id="GO:0006869">
    <property type="term" value="P:lipid transport"/>
    <property type="evidence" value="ECO:0007669"/>
    <property type="project" value="UniProtKB-KW"/>
</dbReference>
<dbReference type="Proteomes" id="UP000215902">
    <property type="component" value="Unassembled WGS sequence"/>
</dbReference>
<sequence>MFEKLVVDLINRALGDYVENLDASQLNLSIWRGDVRLENLNIKPNALEGLEIPIEVKQGHLGRLVLKIPWKNLYTEPTVAEIDGLYILAVPIFGMKFDPEKERQFDFESKMKKVRQYEDNRARAALAANTKETVDLGFAEKMALQVIKNLQVNVRNVHIRYEDRVTCPDYPFTTGVCLESFSFQTTTAEWRPTTVRENVTQLFHKLLDLKCLSVYYNSLANMTAAALKEDFYSEISVNEHDRMRVKLMLEEKMSQVFSNRKPNLQYIIKPISARARFRYEAFPEQSGYVRPQIWLDLDFNELSLQFSKSQYTTLVVFGDSIDRIVTMNKYRKYRIKPGTDRLTATEKWRFAYKVVCSEVVRRRRNMWSWERMKSHRAACRAYTKLCKKRLKKEKYDSAALERYEMELDGFNIILCRQLAEGLVRKEKYSKKKKDSPGGKSGGWFSGWFGGSSKEESAQAGQSDSIIDSVRAEFERMSPEERAQLYTVVNYKEDAPQLSSFPRNYEARSMKFNLGGLNFLLHDGGQQVLKFQLQGVTANLGQYPSSDCLKVQAFISSVSLWGAGAAGSAPCMIRTLVQQQQQRDVQPFTVGRSSIESASSSDDTGDRLFQLNFDMNPFDATDNAQTASSSSPSSATATSEEQSSEARIVNNRIRLVANPVEIIYDAETVIKIVDFLEPSEEIRFRELSAVLSNQLESVKGMTATGLKHMIEQRTYTDISVDLKPSHLILSETGRYQPSEGSTKRLLVFDLGELSIRTEPPPDVSLLDATVSTESRVLDFEKMKHIAYDCLRVRLSSMQLLFADRGDDWRQFRKQAAGSPNHLLKPLALEFDLYKCMVTTDPRLPKVKIVGQLPSLMLELSESRARQLIELFNGIQFPKPTSKQLHSDVVDTAAAATATTSSSTSGSSPSDRSSKVRDVLDPKYRPSDTLEISVAADSDDDDDDDFEDAVETQSIGSGSGVAPQSGSESRRQVQAQGTKKKVFNLVDVEMQFEICSASVSLTKAVGAAQFLEFRATYLSLRLIKRTFDLRVRFCLDSVALLHHEFRDLHCPDKPLEILASELSNDPRGSVGSRSSSLGSKSFSSKQFEDQGSHLVQLKYTNVERNSPFLASEFGNMLQAMDVELQTVKVKMHKESLLAILQFAQTLLPLIESMTENSARQEPVSVARGQVSGRPVVLPSQKRLNQSSSGVTKSVAAPGPGSGSDLIDLQCNVRCAAVQLFVCQTDKEIMRANVRGLSAGAKMTRQATSLDVVLQKFEVTTSLCGSLYDTVIWVSQKQVFELNLTVFSLPKPAALMDSECVDMAVKAKLAKINCVFLHSFVVQMLHFFDSFQAAKAQIAEGAQKLTQSAKEKAVESSNLKMQLDVEIQAPVVLIPQSSQSENVLWADLGCIRVYNSFKRAESVDQAMMSGKEPLPVSRESVRFLDQWNAGLVASSAVPSTATEKPTDDGGVDMEDMQIELFDVKVLRSTVSKGANGQLTGTNEVQVMEPFELKAQLRRHYSRQPVDLPSLSIDGAIRRIDLRLAKADYHAVVGIFVRNLDEGQRVQSQLMAADAAAATVAPQGIGAVAVERQKATSKKLPSSQLPYKPVTTAATVAADASATSSSSDNSKSASAPTCAVQFQFRIEAISLELYNDEKDDALGKVALGKAQIQQLLLGGHMMSDGITRLLMQISDLKLTDKRPGAQQKINRIMHKRNDTAAQEAASGTSGPPLMLLTLTSESAGNQVCDISLASVYLCVDMGYLKELAEFFMPSDLVQTASSAAGAPETKQSQDSQPAQSQGARPSVASDGSPLSDDAEGSETGGSARGSIGMESSSSLLKMRVQMSEPQLLLVEDLSDPNCNAVVLNLKSSVDYRRNSSIEHCKIDVSKLQLFCCPFNEEKRQNSYIEVISPCDMSVVYHSEIDPNSANVPQKQKMAVICESIFVNISPPVIQTLVKISSVLTNAQALETADNDKPPEPKLYENGLWQVRPIESENLPFLSTDATSPDGTAMAEQGFDVGAALDEIEQRRKQEMQVTVSQIKLIFNIEVGPKTVPMLILESKVTGTMTNWSANSELTLTIDTEMAYYNEAHDYWEPFLEPVDLQPPRPFQLVFQFIVNEDFVLIDPDMETPVIQPKTVLSVTSVDPLELTLTRTSLAMLNTLSQEFNDAYNLGTRPRKEADAAFVIENCLGEPLMVCLSDQLTNKMRGTNTNSGGDPSSSSVKHPDSEVHLSPGDKLRLDERSRMVARNSVRELQEYEADPVRIGYRLPRLSMARQAVFHGTETRAFTAPLPSYPDPSGCPILLVSQARCYLGSKTLQVRSNVSLRNESALPVSVSTRSPDGSVAWSSSLDPVLPTEANQASSSHVCHLPLSQAAEARGHLYFSCYGQPSQPVAWYVEATHSLTFRHPEYPDLVTAFNVSVRVKYVYLESERDAKTASDYLLTIVPSYTIVNQLPINVHCQVPGNDEVKLIERGDSFDLYHVPASNTPTVNLLLSDYMERDWRGDLHLAKTADRPEDQIYGITFDSFMGVYDKLEMLLSIRLLDKQSTKNFTLFSTYWLVNKTGKELHYKTPDNRLWSHPANCNLTFMNLSANFSHKEKISLKVEESAWSSKFPLDTVGHAGTVKCKADSLSYQVGVNISVGSNGVTKIVTFIPFFSIVNKSPLRLEISECAPPVKGSSASLQNIASLANKGYVQVPCWDATPFWPVCDIEKKKMTMQIRVDEVEVTEPFPITDSCSSMLRLTGEAAKYGGVLAEVAFAQEACVVTLQQYQPGFAPLHLVNALPADKFPCVELRQVGVENSTLRLNSGSCVLYSWPDPKQDRVLEWSCGQFRATCRTVDSYEKGSPTGAKAEDSQPDALVYAVCFLSGCQRVLLFSNDVNLSCSARLATLFERIDYEFKVSLMSIGLSLVDNKQSREVAYISLRSPGVQWYETRKSGLLKPMKKGLSDSLEIIHNRYMQQVELKKNPQPRILERANDTEIEIDFSQQPFRLRKPKDCHVERQLDPALQFSFKSSPHNMTLAAKLARLQIDSMLPAGMYQIFFYQVPPPKSVAVDQVPKAFIDASIVIRRLENDVLQVQYCKVLVQEMEIKLDQVFLNGLLDMISVLVTPSVQETRQNFLTDCDFVEASLVSEQLANLSDSGKKHFIDQLHLSPIKINLSFSLSSADGNSNPFVSLAIATVLGSVARCSDVLFQLSCLHRENTAYSTAQLMAEVKRHYIRQFAGQLYKVFLSIDLIGNPLSVIGGLRSGAQDFFYEPIAGAIQGPEEFVEGVYSGMKSFVGHTVGGVSGFLQRMTGTVGHLAAIASFDSKYQRRREAHIRARANYGTGSNMAKAAQNLGLGFVQGISGIVTQPYEGGKEGGAVGFFSGVGKGLVGVVSRPVGAVVDFASDTFYTVQRVADLSEVPRRVRDPRYIRPDSRLVYYRRMEAAGYTILQQAVKPIPKEVYCLHCLVNDPKSRAPVAALVTNFRILLARRADLLATWSCDQQFTWNQVDDVRETRTGFELVLKSKKRKSILGGLRAPSNEVFSVHTSPDWARKIVTCIKQQIRDNEQRGSISSSDSPPTA</sequence>
<evidence type="ECO:0000313" key="9">
    <source>
        <dbReference type="EMBL" id="PAA79651.1"/>
    </source>
</evidence>
<protein>
    <recommendedName>
        <fullName evidence="11">UBA domain-containing protein</fullName>
    </recommendedName>
</protein>
<evidence type="ECO:0000259" key="8">
    <source>
        <dbReference type="Pfam" id="PF25037"/>
    </source>
</evidence>
<evidence type="ECO:0000256" key="3">
    <source>
        <dbReference type="ARBA" id="ARBA00023055"/>
    </source>
</evidence>
<feature type="domain" description="VPS13-like middle region" evidence="6">
    <location>
        <begin position="1218"/>
        <end position="2144"/>
    </location>
</feature>
<feature type="compositionally biased region" description="Polar residues" evidence="4">
    <location>
        <begin position="2184"/>
        <end position="2199"/>
    </location>
</feature>
<organism evidence="9 10">
    <name type="scientific">Macrostomum lignano</name>
    <dbReference type="NCBI Taxonomy" id="282301"/>
    <lineage>
        <taxon>Eukaryota</taxon>
        <taxon>Metazoa</taxon>
        <taxon>Spiralia</taxon>
        <taxon>Lophotrochozoa</taxon>
        <taxon>Platyhelminthes</taxon>
        <taxon>Rhabditophora</taxon>
        <taxon>Macrostomorpha</taxon>
        <taxon>Macrostomida</taxon>
        <taxon>Macrostomidae</taxon>
        <taxon>Macrostomum</taxon>
    </lineage>
</organism>
<feature type="compositionally biased region" description="Polar residues" evidence="4">
    <location>
        <begin position="1765"/>
        <end position="1779"/>
    </location>
</feature>
<keyword evidence="3" id="KW-0445">Lipid transport</keyword>
<keyword evidence="10" id="KW-1185">Reference proteome</keyword>
<dbReference type="InterPro" id="IPR026854">
    <property type="entry name" value="VPS13_N"/>
</dbReference>
<dbReference type="PANTHER" id="PTHR16166:SF93">
    <property type="entry name" value="INTERMEMBRANE LIPID TRANSFER PROTEIN VPS13"/>
    <property type="match status" value="1"/>
</dbReference>
<feature type="compositionally biased region" description="Low complexity" evidence="4">
    <location>
        <begin position="895"/>
        <end position="909"/>
    </location>
</feature>
<evidence type="ECO:0000256" key="4">
    <source>
        <dbReference type="SAM" id="MobiDB-lite"/>
    </source>
</evidence>
<dbReference type="PANTHER" id="PTHR16166">
    <property type="entry name" value="VACUOLAR PROTEIN SORTING-ASSOCIATED PROTEIN VPS13"/>
    <property type="match status" value="1"/>
</dbReference>
<feature type="compositionally biased region" description="Basic and acidic residues" evidence="4">
    <location>
        <begin position="910"/>
        <end position="926"/>
    </location>
</feature>
<feature type="compositionally biased region" description="Low complexity" evidence="4">
    <location>
        <begin position="623"/>
        <end position="640"/>
    </location>
</feature>
<feature type="domain" description="Chorein N-terminal" evidence="5">
    <location>
        <begin position="1"/>
        <end position="891"/>
    </location>
</feature>
<feature type="domain" description="Vacuolar protein sorting-associated protein 13 VPS13 adaptor binding" evidence="7">
    <location>
        <begin position="2290"/>
        <end position="2722"/>
    </location>
</feature>
<evidence type="ECO:0000256" key="2">
    <source>
        <dbReference type="ARBA" id="ARBA00022448"/>
    </source>
</evidence>
<dbReference type="InterPro" id="IPR009543">
    <property type="entry name" value="VPS13_VAB"/>
</dbReference>